<keyword evidence="1" id="KW-0175">Coiled coil</keyword>
<reference evidence="4 6" key="2">
    <citation type="submission" date="2016-10" db="EMBL/GenBank/DDBJ databases">
        <authorList>
            <person name="de Groot N.N."/>
        </authorList>
    </citation>
    <scope>NUCLEOTIDE SEQUENCE [LARGE SCALE GENOMIC DNA]</scope>
    <source>
        <strain evidence="4 6">CGMCC 1.10210</strain>
    </source>
</reference>
<dbReference type="Proteomes" id="UP000182258">
    <property type="component" value="Unassembled WGS sequence"/>
</dbReference>
<dbReference type="PATRIC" id="fig|728005.3.peg.2924"/>
<dbReference type="PANTHER" id="PTHR41386">
    <property type="entry name" value="INTEGRAL MEMBRANE PROTEIN-RELATED"/>
    <property type="match status" value="1"/>
</dbReference>
<sequence length="190" mass="21224">MTDTSSDILIKAAERFLGKRETALTGVERQVLQQAIGKKALSLDTSEVFDEKSTFGQRLADRVASFGGSWTFLISFGVVLVVWVSLNLLLSGSAPDPYPFIFLNLLLSMLAAMQAPVIMMSQNRQTAKDRLVTSHDYECNLKAEIEIMALHDKVDQLRNDDLKQLIAKQQEQIELLTKLVERHVGEGESK</sequence>
<evidence type="ECO:0000256" key="2">
    <source>
        <dbReference type="SAM" id="Phobius"/>
    </source>
</evidence>
<accession>A0A0F5PT12</accession>
<dbReference type="EMBL" id="LAPV01000239">
    <property type="protein sequence ID" value="KKC30949.1"/>
    <property type="molecule type" value="Genomic_DNA"/>
</dbReference>
<dbReference type="OrthoDB" id="9795736at2"/>
<keyword evidence="2" id="KW-0472">Membrane</keyword>
<dbReference type="STRING" id="728005.SAMN04488059_11322"/>
<name>A0A0F5PT12_9HYPH</name>
<evidence type="ECO:0000256" key="1">
    <source>
        <dbReference type="SAM" id="Coils"/>
    </source>
</evidence>
<dbReference type="EMBL" id="FOMB01000013">
    <property type="protein sequence ID" value="SFC86769.1"/>
    <property type="molecule type" value="Genomic_DNA"/>
</dbReference>
<keyword evidence="5" id="KW-1185">Reference proteome</keyword>
<dbReference type="PANTHER" id="PTHR41386:SF1">
    <property type="entry name" value="MEMBRANE PROTEIN"/>
    <property type="match status" value="1"/>
</dbReference>
<keyword evidence="2" id="KW-0812">Transmembrane</keyword>
<evidence type="ECO:0000313" key="4">
    <source>
        <dbReference type="EMBL" id="SFC86769.1"/>
    </source>
</evidence>
<feature type="coiled-coil region" evidence="1">
    <location>
        <begin position="140"/>
        <end position="179"/>
    </location>
</feature>
<dbReference type="AlphaFoldDB" id="A0A0F5PT12"/>
<feature type="transmembrane region" description="Helical" evidence="2">
    <location>
        <begin position="63"/>
        <end position="86"/>
    </location>
</feature>
<evidence type="ECO:0000313" key="6">
    <source>
        <dbReference type="Proteomes" id="UP000182258"/>
    </source>
</evidence>
<keyword evidence="2" id="KW-1133">Transmembrane helix</keyword>
<dbReference type="Proteomes" id="UP000033519">
    <property type="component" value="Unassembled WGS sequence"/>
</dbReference>
<organism evidence="4 6">
    <name type="scientific">Devosia psychrophila</name>
    <dbReference type="NCBI Taxonomy" id="728005"/>
    <lineage>
        <taxon>Bacteria</taxon>
        <taxon>Pseudomonadati</taxon>
        <taxon>Pseudomonadota</taxon>
        <taxon>Alphaproteobacteria</taxon>
        <taxon>Hyphomicrobiales</taxon>
        <taxon>Devosiaceae</taxon>
        <taxon>Devosia</taxon>
    </lineage>
</organism>
<dbReference type="Pfam" id="PF06210">
    <property type="entry name" value="DUF1003"/>
    <property type="match status" value="1"/>
</dbReference>
<evidence type="ECO:0000313" key="5">
    <source>
        <dbReference type="Proteomes" id="UP000033519"/>
    </source>
</evidence>
<dbReference type="RefSeq" id="WP_046173178.1">
    <property type="nucleotide sequence ID" value="NZ_FOMB01000013.1"/>
</dbReference>
<reference evidence="3 5" key="1">
    <citation type="submission" date="2015-03" db="EMBL/GenBank/DDBJ databases">
        <authorList>
            <person name="Lepp D."/>
            <person name="Hassan Y.I."/>
            <person name="Li X.-Z."/>
            <person name="Zhou T."/>
        </authorList>
    </citation>
    <scope>NUCLEOTIDE SEQUENCE [LARGE SCALE GENOMIC DNA]</scope>
    <source>
        <strain evidence="3 5">Cr7-05</strain>
    </source>
</reference>
<dbReference type="InterPro" id="IPR010406">
    <property type="entry name" value="DUF1003"/>
</dbReference>
<evidence type="ECO:0000313" key="3">
    <source>
        <dbReference type="EMBL" id="KKC30949.1"/>
    </source>
</evidence>
<protein>
    <submittedName>
        <fullName evidence="3 4">Membrane protein</fullName>
    </submittedName>
</protein>
<feature type="transmembrane region" description="Helical" evidence="2">
    <location>
        <begin position="98"/>
        <end position="120"/>
    </location>
</feature>
<gene>
    <name evidence="4" type="ORF">SAMN04488059_11322</name>
    <name evidence="3" type="ORF">WH91_22210</name>
</gene>
<proteinExistence type="predicted"/>